<reference evidence="3" key="1">
    <citation type="submission" date="2018-08" db="EMBL/GenBank/DDBJ databases">
        <title>Draft genome sequence of azole-resistant Aspergillus thermomutatus (Neosartorya pseudofischeri) strain HMR AF 39, isolated from a human nasal aspirate.</title>
        <authorList>
            <person name="Parent-Michaud M."/>
            <person name="Dufresne P.J."/>
            <person name="Fournier E."/>
            <person name="Martineau C."/>
            <person name="Moreira S."/>
            <person name="Perkins V."/>
            <person name="De Repentigny L."/>
            <person name="Dufresne S.F."/>
        </authorList>
    </citation>
    <scope>NUCLEOTIDE SEQUENCE [LARGE SCALE GENOMIC DNA]</scope>
    <source>
        <strain evidence="3">HMR AF 39</strain>
    </source>
</reference>
<dbReference type="VEuPathDB" id="FungiDB:CDV56_102826"/>
<dbReference type="AlphaFoldDB" id="A0A397H360"/>
<accession>A0A397H360</accession>
<protein>
    <submittedName>
        <fullName evidence="3">Uncharacterized protein</fullName>
    </submittedName>
</protein>
<feature type="region of interest" description="Disordered" evidence="2">
    <location>
        <begin position="1"/>
        <end position="130"/>
    </location>
</feature>
<sequence length="593" mass="68377">MPCSNKLKRTLSNASSNASSSSSFVSVDTAISSDTSPPASPKNRASVPRSRGPVPSTSLTRGTPTQECSSFASRGSKATNTVRRPHSQTKQQAELPGPCPKQCVCSVTGGSPDKTRLENPQDDGRMTPEENRTLDTSKILNRATDLLEEVKRRSESEASSRLEIESQHEQEISRLRNKIESLERAKKKAEEIQTEQADKIQDLRAELEEKGEKITCQKKEMESYCILMENKLRVAQEKESHLRVDYERLQKENDELETKLQEEKAKTTKALEAEAQSNHDLNRAHETVRELEMKYGDLETDNASLRSQFKHLSTRHYSLQQTNAIHMFQIRYSKARVLQLTTRYIALRWRNIVSLRNLRRTKAGFDELKSRCDKLENEQKEKLEAENLIRFLSTRISLVRMNYNILQRQHITLKIRNKDLLASHDSSQTQLNELREENASLYSQIRDSNRTGRIAFMRYIVMRWKMSMLSTRLQRSRADCERLRGTNKRLETVIASLQQRMHGLETENIGMERQSNRDDEVIHGFLALVLLISQLQQQSYERQRLNKQPVTGPTPAQLDESSREGNESGQGSLDKGRHRHVYTRERRFRKHGM</sequence>
<dbReference type="Proteomes" id="UP000215305">
    <property type="component" value="Unassembled WGS sequence"/>
</dbReference>
<evidence type="ECO:0000313" key="4">
    <source>
        <dbReference type="Proteomes" id="UP000215305"/>
    </source>
</evidence>
<feature type="compositionally biased region" description="Polar residues" evidence="2">
    <location>
        <begin position="24"/>
        <end position="37"/>
    </location>
</feature>
<dbReference type="RefSeq" id="XP_026614106.1">
    <property type="nucleotide sequence ID" value="XM_026756445.1"/>
</dbReference>
<keyword evidence="1" id="KW-0175">Coiled coil</keyword>
<feature type="region of interest" description="Disordered" evidence="2">
    <location>
        <begin position="543"/>
        <end position="593"/>
    </location>
</feature>
<feature type="compositionally biased region" description="Basic residues" evidence="2">
    <location>
        <begin position="576"/>
        <end position="593"/>
    </location>
</feature>
<feature type="compositionally biased region" description="Polar residues" evidence="2">
    <location>
        <begin position="55"/>
        <end position="92"/>
    </location>
</feature>
<dbReference type="OrthoDB" id="10255512at2759"/>
<dbReference type="GeneID" id="38124800"/>
<evidence type="ECO:0000256" key="1">
    <source>
        <dbReference type="SAM" id="Coils"/>
    </source>
</evidence>
<keyword evidence="4" id="KW-1185">Reference proteome</keyword>
<feature type="coiled-coil region" evidence="1">
    <location>
        <begin position="358"/>
        <end position="514"/>
    </location>
</feature>
<name>A0A397H360_ASPTH</name>
<dbReference type="EMBL" id="NKHU02000106">
    <property type="protein sequence ID" value="RHZ54840.1"/>
    <property type="molecule type" value="Genomic_DNA"/>
</dbReference>
<gene>
    <name evidence="3" type="ORF">CDV56_102826</name>
</gene>
<proteinExistence type="predicted"/>
<comment type="caution">
    <text evidence="3">The sequence shown here is derived from an EMBL/GenBank/DDBJ whole genome shotgun (WGS) entry which is preliminary data.</text>
</comment>
<feature type="compositionally biased region" description="Low complexity" evidence="2">
    <location>
        <begin position="12"/>
        <end position="23"/>
    </location>
</feature>
<organism evidence="3 4">
    <name type="scientific">Aspergillus thermomutatus</name>
    <name type="common">Neosartorya pseudofischeri</name>
    <dbReference type="NCBI Taxonomy" id="41047"/>
    <lineage>
        <taxon>Eukaryota</taxon>
        <taxon>Fungi</taxon>
        <taxon>Dikarya</taxon>
        <taxon>Ascomycota</taxon>
        <taxon>Pezizomycotina</taxon>
        <taxon>Eurotiomycetes</taxon>
        <taxon>Eurotiomycetidae</taxon>
        <taxon>Eurotiales</taxon>
        <taxon>Aspergillaceae</taxon>
        <taxon>Aspergillus</taxon>
        <taxon>Aspergillus subgen. Fumigati</taxon>
    </lineage>
</organism>
<evidence type="ECO:0000313" key="3">
    <source>
        <dbReference type="EMBL" id="RHZ54840.1"/>
    </source>
</evidence>
<evidence type="ECO:0000256" key="2">
    <source>
        <dbReference type="SAM" id="MobiDB-lite"/>
    </source>
</evidence>
<feature type="compositionally biased region" description="Basic and acidic residues" evidence="2">
    <location>
        <begin position="113"/>
        <end position="130"/>
    </location>
</feature>
<dbReference type="STRING" id="41047.A0A397H360"/>
<feature type="coiled-coil region" evidence="1">
    <location>
        <begin position="165"/>
        <end position="308"/>
    </location>
</feature>